<protein>
    <recommendedName>
        <fullName evidence="1">citrate lyase holo-[acyl-carrier protein] synthase</fullName>
        <ecNumber evidence="1">2.7.7.61</ecNumber>
    </recommendedName>
</protein>
<evidence type="ECO:0000256" key="3">
    <source>
        <dbReference type="ARBA" id="ARBA00022695"/>
    </source>
</evidence>
<evidence type="ECO:0000256" key="4">
    <source>
        <dbReference type="ARBA" id="ARBA00048574"/>
    </source>
</evidence>
<dbReference type="AlphaFoldDB" id="A0AAW3QZR6"/>
<evidence type="ECO:0000313" key="6">
    <source>
        <dbReference type="EMBL" id="KXV42317.1"/>
    </source>
</evidence>
<dbReference type="InterPro" id="IPR005551">
    <property type="entry name" value="CitX"/>
</dbReference>
<comment type="caution">
    <text evidence="6">The sequence shown here is derived from an EMBL/GenBank/DDBJ whole genome shotgun (WGS) entry which is preliminary data.</text>
</comment>
<evidence type="ECO:0000313" key="7">
    <source>
        <dbReference type="Proteomes" id="UP000075682"/>
    </source>
</evidence>
<gene>
    <name evidence="5" type="primary">citX</name>
    <name evidence="6" type="ORF">AD941_01235</name>
    <name evidence="5" type="ORF">GCM10007866_19970</name>
</gene>
<dbReference type="EMBL" id="LHZN01000078">
    <property type="protein sequence ID" value="KXV42317.1"/>
    <property type="molecule type" value="Genomic_DNA"/>
</dbReference>
<reference evidence="5" key="4">
    <citation type="submission" date="2023-01" db="EMBL/GenBank/DDBJ databases">
        <title>Draft genome sequence of Gluconobacter albidus strain NBRC 3250.</title>
        <authorList>
            <person name="Sun Q."/>
            <person name="Mori K."/>
        </authorList>
    </citation>
    <scope>NUCLEOTIDE SEQUENCE</scope>
    <source>
        <strain evidence="5">NBRC 3250</strain>
    </source>
</reference>
<dbReference type="Proteomes" id="UP001156672">
    <property type="component" value="Unassembled WGS sequence"/>
</dbReference>
<dbReference type="Pfam" id="PF03802">
    <property type="entry name" value="CitX"/>
    <property type="match status" value="1"/>
</dbReference>
<dbReference type="GO" id="GO:0050519">
    <property type="term" value="F:holo-citrate lyase synthase activity"/>
    <property type="evidence" value="ECO:0007669"/>
    <property type="project" value="UniProtKB-EC"/>
</dbReference>
<comment type="catalytic activity">
    <reaction evidence="4">
        <text>apo-[citrate lyase ACP] + 2'-(5''-triphospho-alpha-D-ribosyl)-3'-dephospho-CoA = holo-[citrate lyase ACP] + diphosphate</text>
        <dbReference type="Rhea" id="RHEA:16333"/>
        <dbReference type="Rhea" id="RHEA-COMP:10157"/>
        <dbReference type="Rhea" id="RHEA-COMP:10158"/>
        <dbReference type="ChEBI" id="CHEBI:29999"/>
        <dbReference type="ChEBI" id="CHEBI:33019"/>
        <dbReference type="ChEBI" id="CHEBI:61378"/>
        <dbReference type="ChEBI" id="CHEBI:82683"/>
        <dbReference type="EC" id="2.7.7.61"/>
    </reaction>
</comment>
<dbReference type="GO" id="GO:0016829">
    <property type="term" value="F:lyase activity"/>
    <property type="evidence" value="ECO:0007669"/>
    <property type="project" value="UniProtKB-KW"/>
</dbReference>
<dbReference type="Proteomes" id="UP000075682">
    <property type="component" value="Unassembled WGS sequence"/>
</dbReference>
<sequence length="177" mass="20224">MTEGPEIFYSILRAREERARRQLFILRRFERPIISVTVVSPGGEKCSPLIMNIFSEARKNICSAVKGSGARVLLEEASISSSGPEAIFVVSTLSQIEIKKMTMLLEDTHPLGRLWDLDVITPDQFSLSRANFDFPARRCLLCSDIAMNCARSKKHSVEDLHREMKQIFFLFEKEKKK</sequence>
<keyword evidence="2 5" id="KW-0808">Transferase</keyword>
<keyword evidence="3" id="KW-0548">Nucleotidyltransferase</keyword>
<dbReference type="RefSeq" id="WP_082790594.1">
    <property type="nucleotide sequence ID" value="NZ_BEWL01000024.1"/>
</dbReference>
<evidence type="ECO:0000313" key="5">
    <source>
        <dbReference type="EMBL" id="GLQ69544.1"/>
    </source>
</evidence>
<reference evidence="5" key="1">
    <citation type="journal article" date="2014" name="Int. J. Syst. Evol. Microbiol.">
        <title>Complete genome of a new Firmicutes species belonging to the dominant human colonic microbiota ('Ruminococcus bicirculans') reveals two chromosomes and a selective capacity to utilize plant glucans.</title>
        <authorList>
            <consortium name="NISC Comparative Sequencing Program"/>
            <person name="Wegmann U."/>
            <person name="Louis P."/>
            <person name="Goesmann A."/>
            <person name="Henrissat B."/>
            <person name="Duncan S.H."/>
            <person name="Flint H.J."/>
        </authorList>
    </citation>
    <scope>NUCLEOTIDE SEQUENCE</scope>
    <source>
        <strain evidence="5">NBRC 3250</strain>
    </source>
</reference>
<evidence type="ECO:0000256" key="1">
    <source>
        <dbReference type="ARBA" id="ARBA00012524"/>
    </source>
</evidence>
<evidence type="ECO:0000313" key="8">
    <source>
        <dbReference type="Proteomes" id="UP001156672"/>
    </source>
</evidence>
<evidence type="ECO:0000256" key="2">
    <source>
        <dbReference type="ARBA" id="ARBA00022679"/>
    </source>
</evidence>
<reference evidence="8" key="3">
    <citation type="journal article" date="2019" name="Int. J. Syst. Evol. Microbiol.">
        <title>The Global Catalogue of Microorganisms (GCM) 10K type strain sequencing project: providing services to taxonomists for standard genome sequencing and annotation.</title>
        <authorList>
            <consortium name="The Broad Institute Genomics Platform"/>
            <consortium name="The Broad Institute Genome Sequencing Center for Infectious Disease"/>
            <person name="Wu L."/>
            <person name="Ma J."/>
        </authorList>
    </citation>
    <scope>NUCLEOTIDE SEQUENCE [LARGE SCALE GENOMIC DNA]</scope>
    <source>
        <strain evidence="8">NBRC 3250</strain>
    </source>
</reference>
<dbReference type="EC" id="2.7.7.61" evidence="1"/>
<keyword evidence="8" id="KW-1185">Reference proteome</keyword>
<accession>A0AAW3QZR6</accession>
<name>A0AAW3QZR6_9PROT</name>
<proteinExistence type="predicted"/>
<keyword evidence="5" id="KW-0456">Lyase</keyword>
<dbReference type="GO" id="GO:0051191">
    <property type="term" value="P:prosthetic group biosynthetic process"/>
    <property type="evidence" value="ECO:0007669"/>
    <property type="project" value="InterPro"/>
</dbReference>
<dbReference type="EMBL" id="BSNW01000039">
    <property type="protein sequence ID" value="GLQ69544.1"/>
    <property type="molecule type" value="Genomic_DNA"/>
</dbReference>
<reference evidence="6 7" key="2">
    <citation type="submission" date="2015-06" db="EMBL/GenBank/DDBJ databases">
        <title>Improved classification and identification of acetic acid bacteria using matrix-assisted laser desorption/ionization time-of-flight mass spectrometry; Gluconobacter nephelii and Gluconobacter uchimurae are later heterotypic synonyms of Gluconobacter japonicus and Gluconobacter oxydans, respectively.</title>
        <authorList>
            <person name="Li L."/>
            <person name="Cleenwerck I."/>
            <person name="De Vuyst L."/>
            <person name="Vandamme P."/>
        </authorList>
    </citation>
    <scope>NUCLEOTIDE SEQUENCE [LARGE SCALE GENOMIC DNA]</scope>
    <source>
        <strain evidence="6 7">LMG 1356</strain>
    </source>
</reference>
<organism evidence="6 7">
    <name type="scientific">Gluconobacter albidus</name>
    <dbReference type="NCBI Taxonomy" id="318683"/>
    <lineage>
        <taxon>Bacteria</taxon>
        <taxon>Pseudomonadati</taxon>
        <taxon>Pseudomonadota</taxon>
        <taxon>Alphaproteobacteria</taxon>
        <taxon>Acetobacterales</taxon>
        <taxon>Acetobacteraceae</taxon>
        <taxon>Gluconobacter</taxon>
    </lineage>
</organism>
<dbReference type="NCBIfam" id="TIGR03124">
    <property type="entry name" value="citrate_citX"/>
    <property type="match status" value="1"/>
</dbReference>